<accession>A0ABD3BNG1</accession>
<gene>
    <name evidence="3" type="ORF">CASFOL_037401</name>
</gene>
<dbReference type="Pfam" id="PF08646">
    <property type="entry name" value="Rep_fac-A_C"/>
    <property type="match status" value="1"/>
</dbReference>
<reference evidence="4" key="1">
    <citation type="journal article" date="2024" name="IScience">
        <title>Strigolactones Initiate the Formation of Haustorium-like Structures in Castilleja.</title>
        <authorList>
            <person name="Buerger M."/>
            <person name="Peterson D."/>
            <person name="Chory J."/>
        </authorList>
    </citation>
    <scope>NUCLEOTIDE SEQUENCE [LARGE SCALE GENOMIC DNA]</scope>
</reference>
<dbReference type="InterPro" id="IPR012340">
    <property type="entry name" value="NA-bd_OB-fold"/>
</dbReference>
<evidence type="ECO:0000313" key="3">
    <source>
        <dbReference type="EMBL" id="KAL3618739.1"/>
    </source>
</evidence>
<proteinExistence type="predicted"/>
<keyword evidence="4" id="KW-1185">Reference proteome</keyword>
<organism evidence="3 4">
    <name type="scientific">Castilleja foliolosa</name>
    <dbReference type="NCBI Taxonomy" id="1961234"/>
    <lineage>
        <taxon>Eukaryota</taxon>
        <taxon>Viridiplantae</taxon>
        <taxon>Streptophyta</taxon>
        <taxon>Embryophyta</taxon>
        <taxon>Tracheophyta</taxon>
        <taxon>Spermatophyta</taxon>
        <taxon>Magnoliopsida</taxon>
        <taxon>eudicotyledons</taxon>
        <taxon>Gunneridae</taxon>
        <taxon>Pentapetalae</taxon>
        <taxon>asterids</taxon>
        <taxon>lamiids</taxon>
        <taxon>Lamiales</taxon>
        <taxon>Orobanchaceae</taxon>
        <taxon>Pedicularideae</taxon>
        <taxon>Castillejinae</taxon>
        <taxon>Castilleja</taxon>
    </lineage>
</organism>
<dbReference type="InterPro" id="IPR013955">
    <property type="entry name" value="Rep_factor-A_C"/>
</dbReference>
<evidence type="ECO:0000256" key="1">
    <source>
        <dbReference type="SAM" id="MobiDB-lite"/>
    </source>
</evidence>
<sequence length="402" mass="45751">MACQRIRDIKQRQKAQSIEIRVLRKWTSKGKKEELCYQFVDAYGDSIEATAELKHGKHFEPLVQVQSCYKVSGYICTGPRPYMATVEHPASLVIGQKARFKPITNDNIPTEYFNFATYDTIKRRIKDQRLLTDYIGRLERNSQRSTGTGKRLQKTRLQDEMGREVEITLWPEMQHLYGNEVIPGDIVAIMSAFVTEHNDQIGNEFGRDAYSKTTFSEQSSRNFLCEATIKDIHEDRGWYYVLCSKCSNKLYLEQESEVLNFVCKDDDDIVPNFRYCVNATITDATRNADAVFFNESMLAMLNITCKDMVLKYGETTNPKKVPQLIKSATNTPKLLHLTLKNDGKIVVNNVTEPISATNTQSTGPIQGTSTFTPTTPLSKTGTSKRQLQEYPETGGSRKIRKA</sequence>
<dbReference type="Gene3D" id="2.40.50.140">
    <property type="entry name" value="Nucleic acid-binding proteins"/>
    <property type="match status" value="2"/>
</dbReference>
<dbReference type="PANTHER" id="PTHR47165">
    <property type="entry name" value="OS03G0429900 PROTEIN"/>
    <property type="match status" value="1"/>
</dbReference>
<evidence type="ECO:0000313" key="4">
    <source>
        <dbReference type="Proteomes" id="UP001632038"/>
    </source>
</evidence>
<dbReference type="SUPFAM" id="SSF50249">
    <property type="entry name" value="Nucleic acid-binding proteins"/>
    <property type="match status" value="2"/>
</dbReference>
<dbReference type="AlphaFoldDB" id="A0ABD3BNG1"/>
<comment type="caution">
    <text evidence="3">The sequence shown here is derived from an EMBL/GenBank/DDBJ whole genome shotgun (WGS) entry which is preliminary data.</text>
</comment>
<feature type="compositionally biased region" description="Polar residues" evidence="1">
    <location>
        <begin position="355"/>
        <end position="385"/>
    </location>
</feature>
<protein>
    <recommendedName>
        <fullName evidence="2">Replication factor A C-terminal domain-containing protein</fullName>
    </recommendedName>
</protein>
<dbReference type="EMBL" id="JAVIJP010000078">
    <property type="protein sequence ID" value="KAL3618739.1"/>
    <property type="molecule type" value="Genomic_DNA"/>
</dbReference>
<feature type="region of interest" description="Disordered" evidence="1">
    <location>
        <begin position="355"/>
        <end position="402"/>
    </location>
</feature>
<name>A0ABD3BNG1_9LAMI</name>
<evidence type="ECO:0000259" key="2">
    <source>
        <dbReference type="Pfam" id="PF08646"/>
    </source>
</evidence>
<feature type="domain" description="Replication factor A C-terminal" evidence="2">
    <location>
        <begin position="223"/>
        <end position="342"/>
    </location>
</feature>
<dbReference type="PANTHER" id="PTHR47165:SF4">
    <property type="entry name" value="OS03G0429900 PROTEIN"/>
    <property type="match status" value="1"/>
</dbReference>
<dbReference type="Proteomes" id="UP001632038">
    <property type="component" value="Unassembled WGS sequence"/>
</dbReference>